<dbReference type="Proteomes" id="UP000012159">
    <property type="component" value="Unassembled WGS sequence"/>
</dbReference>
<feature type="non-terminal residue" evidence="1">
    <location>
        <position position="1"/>
    </location>
</feature>
<organism evidence="1 2">
    <name type="scientific">Leptospira borgpetersenii serovar Pomona str. 200901868</name>
    <dbReference type="NCBI Taxonomy" id="1192866"/>
    <lineage>
        <taxon>Bacteria</taxon>
        <taxon>Pseudomonadati</taxon>
        <taxon>Spirochaetota</taxon>
        <taxon>Spirochaetia</taxon>
        <taxon>Leptospirales</taxon>
        <taxon>Leptospiraceae</taxon>
        <taxon>Leptospira</taxon>
    </lineage>
</organism>
<dbReference type="EMBL" id="AKWF02000098">
    <property type="protein sequence ID" value="EMO61359.1"/>
    <property type="molecule type" value="Genomic_DNA"/>
</dbReference>
<evidence type="ECO:0000313" key="2">
    <source>
        <dbReference type="Proteomes" id="UP000012159"/>
    </source>
</evidence>
<accession>M6W7Z5</accession>
<gene>
    <name evidence="1" type="ORF">LEP1GSC133_0255</name>
</gene>
<reference evidence="1 2" key="1">
    <citation type="submission" date="2013-01" db="EMBL/GenBank/DDBJ databases">
        <authorList>
            <person name="Harkins D.M."/>
            <person name="Durkin A.S."/>
            <person name="Brinkac L.M."/>
            <person name="Haft D.H."/>
            <person name="Selengut J.D."/>
            <person name="Sanka R."/>
            <person name="DePew J."/>
            <person name="Purushe J."/>
            <person name="Picardeau M."/>
            <person name="Werts C."/>
            <person name="Goarant C."/>
            <person name="Vinetz J.M."/>
            <person name="Sutton G.G."/>
            <person name="Nierman W.C."/>
            <person name="Fouts D.E."/>
        </authorList>
    </citation>
    <scope>NUCLEOTIDE SEQUENCE [LARGE SCALE GENOMIC DNA]</scope>
    <source>
        <strain evidence="1 2">200901868</strain>
    </source>
</reference>
<dbReference type="AlphaFoldDB" id="M6W7Z5"/>
<comment type="caution">
    <text evidence="1">The sequence shown here is derived from an EMBL/GenBank/DDBJ whole genome shotgun (WGS) entry which is preliminary data.</text>
</comment>
<dbReference type="STRING" id="1192866.LEP1GSC133_0255"/>
<name>M6W7Z5_LEPBO</name>
<protein>
    <recommendedName>
        <fullName evidence="3">Peptidase C39-like family protein</fullName>
    </recommendedName>
</protein>
<evidence type="ECO:0008006" key="3">
    <source>
        <dbReference type="Google" id="ProtNLM"/>
    </source>
</evidence>
<evidence type="ECO:0000313" key="1">
    <source>
        <dbReference type="EMBL" id="EMO61359.1"/>
    </source>
</evidence>
<sequence>ELSADIAGSKSKGFNESRIEYYNQNKERIHTEAVTSMYGDKIQSIDGKKAILRNGEGVIITNGKYDLQLDNKTSEFFKRDHENILGMKVNDPDYHLRPGAQCFPTTNAVQADHAGATPRDPSKQMVDDMLFTAKLKGILNENDHKNGGKELQDYPGNEKLNREYGLTQHLFNNREGLSFDDKKVAIQAAIRNGNIVSAGGKFNVAGVEDHRNAIVGYDSKGWVVFDPYGDANTKGYKGNGMFAHYEYGKFNLGGNKAYYVTKD</sequence>
<proteinExistence type="predicted"/>